<evidence type="ECO:0000313" key="2">
    <source>
        <dbReference type="Proteomes" id="UP000807306"/>
    </source>
</evidence>
<sequence length="124" mass="14000">MDSYPLYLPRSLIWAICIVTVVQTYGRIANPHLRAIETLHPALFVNSRPSQCSLPAIHSLFDLPLVSFSQQSYFCTLVYLDFASGLLCPLCLHSLYNFEICSSIHLSRFFAQRASCWAGASFLH</sequence>
<keyword evidence="2" id="KW-1185">Reference proteome</keyword>
<accession>A0A9P6JNY3</accession>
<proteinExistence type="predicted"/>
<organism evidence="1 2">
    <name type="scientific">Crepidotus variabilis</name>
    <dbReference type="NCBI Taxonomy" id="179855"/>
    <lineage>
        <taxon>Eukaryota</taxon>
        <taxon>Fungi</taxon>
        <taxon>Dikarya</taxon>
        <taxon>Basidiomycota</taxon>
        <taxon>Agaricomycotina</taxon>
        <taxon>Agaricomycetes</taxon>
        <taxon>Agaricomycetidae</taxon>
        <taxon>Agaricales</taxon>
        <taxon>Agaricineae</taxon>
        <taxon>Crepidotaceae</taxon>
        <taxon>Crepidotus</taxon>
    </lineage>
</organism>
<dbReference type="AlphaFoldDB" id="A0A9P6JNY3"/>
<name>A0A9P6JNY3_9AGAR</name>
<gene>
    <name evidence="1" type="ORF">CPB83DRAFT_369912</name>
</gene>
<dbReference type="EMBL" id="MU157857">
    <property type="protein sequence ID" value="KAF9527897.1"/>
    <property type="molecule type" value="Genomic_DNA"/>
</dbReference>
<reference evidence="1" key="1">
    <citation type="submission" date="2020-11" db="EMBL/GenBank/DDBJ databases">
        <authorList>
            <consortium name="DOE Joint Genome Institute"/>
            <person name="Ahrendt S."/>
            <person name="Riley R."/>
            <person name="Andreopoulos W."/>
            <person name="Labutti K."/>
            <person name="Pangilinan J."/>
            <person name="Ruiz-Duenas F.J."/>
            <person name="Barrasa J.M."/>
            <person name="Sanchez-Garcia M."/>
            <person name="Camarero S."/>
            <person name="Miyauchi S."/>
            <person name="Serrano A."/>
            <person name="Linde D."/>
            <person name="Babiker R."/>
            <person name="Drula E."/>
            <person name="Ayuso-Fernandez I."/>
            <person name="Pacheco R."/>
            <person name="Padilla G."/>
            <person name="Ferreira P."/>
            <person name="Barriuso J."/>
            <person name="Kellner H."/>
            <person name="Castanera R."/>
            <person name="Alfaro M."/>
            <person name="Ramirez L."/>
            <person name="Pisabarro A.G."/>
            <person name="Kuo A."/>
            <person name="Tritt A."/>
            <person name="Lipzen A."/>
            <person name="He G."/>
            <person name="Yan M."/>
            <person name="Ng V."/>
            <person name="Cullen D."/>
            <person name="Martin F."/>
            <person name="Rosso M.-N."/>
            <person name="Henrissat B."/>
            <person name="Hibbett D."/>
            <person name="Martinez A.T."/>
            <person name="Grigoriev I.V."/>
        </authorList>
    </citation>
    <scope>NUCLEOTIDE SEQUENCE</scope>
    <source>
        <strain evidence="1">CBS 506.95</strain>
    </source>
</reference>
<protein>
    <submittedName>
        <fullName evidence="1">Uncharacterized protein</fullName>
    </submittedName>
</protein>
<dbReference type="Proteomes" id="UP000807306">
    <property type="component" value="Unassembled WGS sequence"/>
</dbReference>
<comment type="caution">
    <text evidence="1">The sequence shown here is derived from an EMBL/GenBank/DDBJ whole genome shotgun (WGS) entry which is preliminary data.</text>
</comment>
<evidence type="ECO:0000313" key="1">
    <source>
        <dbReference type="EMBL" id="KAF9527897.1"/>
    </source>
</evidence>